<dbReference type="AlphaFoldDB" id="A0A1Y1I5G2"/>
<keyword evidence="10 14" id="KW-0472">Membrane</keyword>
<feature type="transmembrane region" description="Helical" evidence="14">
    <location>
        <begin position="258"/>
        <end position="279"/>
    </location>
</feature>
<keyword evidence="16" id="KW-1185">Reference proteome</keyword>
<proteinExistence type="inferred from homology"/>
<dbReference type="PANTHER" id="PTHR32523">
    <property type="entry name" value="PHYTOL KINASE 1, CHLOROPLASTIC"/>
    <property type="match status" value="1"/>
</dbReference>
<keyword evidence="5" id="KW-0808">Transferase</keyword>
<accession>A0A1Y1I5G2</accession>
<feature type="transmembrane region" description="Helical" evidence="14">
    <location>
        <begin position="234"/>
        <end position="252"/>
    </location>
</feature>
<evidence type="ECO:0000256" key="14">
    <source>
        <dbReference type="SAM" id="Phobius"/>
    </source>
</evidence>
<name>A0A1Y1I5G2_KLENI</name>
<sequence>MAAEVVGLVGRGYSICTQSKIGFQEVPKPAATNKFRCCASAQAPACSFRDTPSGQNEDVGWRPVLAASSRALRIRYFDGSQLRRHQLIRAPGWASGNFHSKSHGRRHSNVETLTNCETQSVEVCSLREAPVLSCTGDSQEKVDLSAGNVQPAPEVVPGKERLKHKYLLSVAALPSLAAVLYAPLATGDIALHLELKVPDLGVAIFTAAAALVWVRLFDELARRNVFERKLSRKLVHISSGLLFMLFWPVFSANPNSRLYAALVPAANLVRLAAVGTGLIKSEDTVKAISREGDRRELLGGPLYYVIVLIAATVCFWRQSPIGVSALALMCAGDGIADIVGRRFGKGLKLPYNKSKSWAGSAAMFVTGTATALLYVTYFCNFGFYECNMMHTALKVAAIALAATIVESLPITDTFDDNVTVPLTCVAVGSLLFPA</sequence>
<dbReference type="OMA" id="ALIFWRE"/>
<evidence type="ECO:0000256" key="11">
    <source>
        <dbReference type="ARBA" id="ARBA00024015"/>
    </source>
</evidence>
<dbReference type="EMBL" id="DF237119">
    <property type="protein sequence ID" value="GAQ83957.1"/>
    <property type="molecule type" value="Genomic_DNA"/>
</dbReference>
<dbReference type="Proteomes" id="UP000054558">
    <property type="component" value="Unassembled WGS sequence"/>
</dbReference>
<evidence type="ECO:0000256" key="2">
    <source>
        <dbReference type="ARBA" id="ARBA00010794"/>
    </source>
</evidence>
<evidence type="ECO:0000256" key="13">
    <source>
        <dbReference type="ARBA" id="ARBA00048889"/>
    </source>
</evidence>
<feature type="transmembrane region" description="Helical" evidence="14">
    <location>
        <begin position="357"/>
        <end position="379"/>
    </location>
</feature>
<evidence type="ECO:0000256" key="5">
    <source>
        <dbReference type="ARBA" id="ARBA00022679"/>
    </source>
</evidence>
<evidence type="ECO:0000256" key="8">
    <source>
        <dbReference type="ARBA" id="ARBA00022946"/>
    </source>
</evidence>
<keyword evidence="6 14" id="KW-0812">Transmembrane</keyword>
<evidence type="ECO:0000256" key="12">
    <source>
        <dbReference type="ARBA" id="ARBA00039024"/>
    </source>
</evidence>
<evidence type="ECO:0000256" key="6">
    <source>
        <dbReference type="ARBA" id="ARBA00022692"/>
    </source>
</evidence>
<evidence type="ECO:0000256" key="1">
    <source>
        <dbReference type="ARBA" id="ARBA00004508"/>
    </source>
</evidence>
<keyword evidence="7" id="KW-0418">Kinase</keyword>
<keyword evidence="3" id="KW-0150">Chloroplast</keyword>
<feature type="transmembrane region" description="Helical" evidence="14">
    <location>
        <begin position="300"/>
        <end position="319"/>
    </location>
</feature>
<dbReference type="STRING" id="105231.A0A1Y1I5G2"/>
<evidence type="ECO:0000256" key="3">
    <source>
        <dbReference type="ARBA" id="ARBA00022528"/>
    </source>
</evidence>
<keyword evidence="4" id="KW-0934">Plastid</keyword>
<dbReference type="GO" id="GO:0016301">
    <property type="term" value="F:kinase activity"/>
    <property type="evidence" value="ECO:0000318"/>
    <property type="project" value="GO_Central"/>
</dbReference>
<comment type="catalytic activity">
    <reaction evidence="13">
        <text>phytol + CTP = phytyl phosphate + CDP + H(+)</text>
        <dbReference type="Rhea" id="RHEA:38055"/>
        <dbReference type="ChEBI" id="CHEBI:15378"/>
        <dbReference type="ChEBI" id="CHEBI:17327"/>
        <dbReference type="ChEBI" id="CHEBI:37563"/>
        <dbReference type="ChEBI" id="CHEBI:58069"/>
        <dbReference type="ChEBI" id="CHEBI:75483"/>
        <dbReference type="EC" id="2.7.1.182"/>
    </reaction>
</comment>
<comment type="subcellular location">
    <subcellularLocation>
        <location evidence="1">Plastid</location>
        <location evidence="1">Chloroplast membrane</location>
        <topology evidence="1">Multi-pass membrane protein</topology>
    </subcellularLocation>
</comment>
<organism evidence="15 16">
    <name type="scientific">Klebsormidium nitens</name>
    <name type="common">Green alga</name>
    <name type="synonym">Ulothrix nitens</name>
    <dbReference type="NCBI Taxonomy" id="105231"/>
    <lineage>
        <taxon>Eukaryota</taxon>
        <taxon>Viridiplantae</taxon>
        <taxon>Streptophyta</taxon>
        <taxon>Klebsormidiophyceae</taxon>
        <taxon>Klebsormidiales</taxon>
        <taxon>Klebsormidiaceae</taxon>
        <taxon>Klebsormidium</taxon>
    </lineage>
</organism>
<dbReference type="GO" id="GO:0010276">
    <property type="term" value="F:phytol kinase activity"/>
    <property type="evidence" value="ECO:0007669"/>
    <property type="project" value="UniProtKB-EC"/>
</dbReference>
<comment type="similarity">
    <text evidence="2">Belongs to the polyprenol kinase family.</text>
</comment>
<keyword evidence="8" id="KW-0809">Transit peptide</keyword>
<protein>
    <recommendedName>
        <fullName evidence="12">phytol kinase</fullName>
        <ecNumber evidence="12">2.7.1.182</ecNumber>
    </recommendedName>
</protein>
<keyword evidence="9 14" id="KW-1133">Transmembrane helix</keyword>
<feature type="transmembrane region" description="Helical" evidence="14">
    <location>
        <begin position="197"/>
        <end position="214"/>
    </location>
</feature>
<evidence type="ECO:0000256" key="7">
    <source>
        <dbReference type="ARBA" id="ARBA00022777"/>
    </source>
</evidence>
<evidence type="ECO:0000256" key="10">
    <source>
        <dbReference type="ARBA" id="ARBA00023136"/>
    </source>
</evidence>
<dbReference type="OrthoDB" id="2014700at2759"/>
<feature type="transmembrane region" description="Helical" evidence="14">
    <location>
        <begin position="166"/>
        <end position="185"/>
    </location>
</feature>
<reference evidence="15 16" key="1">
    <citation type="journal article" date="2014" name="Nat. Commun.">
        <title>Klebsormidium flaccidum genome reveals primary factors for plant terrestrial adaptation.</title>
        <authorList>
            <person name="Hori K."/>
            <person name="Maruyama F."/>
            <person name="Fujisawa T."/>
            <person name="Togashi T."/>
            <person name="Yamamoto N."/>
            <person name="Seo M."/>
            <person name="Sato S."/>
            <person name="Yamada T."/>
            <person name="Mori H."/>
            <person name="Tajima N."/>
            <person name="Moriyama T."/>
            <person name="Ikeuchi M."/>
            <person name="Watanabe M."/>
            <person name="Wada H."/>
            <person name="Kobayashi K."/>
            <person name="Saito M."/>
            <person name="Masuda T."/>
            <person name="Sasaki-Sekimoto Y."/>
            <person name="Mashiguchi K."/>
            <person name="Awai K."/>
            <person name="Shimojima M."/>
            <person name="Masuda S."/>
            <person name="Iwai M."/>
            <person name="Nobusawa T."/>
            <person name="Narise T."/>
            <person name="Kondo S."/>
            <person name="Saito H."/>
            <person name="Sato R."/>
            <person name="Murakawa M."/>
            <person name="Ihara Y."/>
            <person name="Oshima-Yamada Y."/>
            <person name="Ohtaka K."/>
            <person name="Satoh M."/>
            <person name="Sonobe K."/>
            <person name="Ishii M."/>
            <person name="Ohtani R."/>
            <person name="Kanamori-Sato M."/>
            <person name="Honoki R."/>
            <person name="Miyazaki D."/>
            <person name="Mochizuki H."/>
            <person name="Umetsu J."/>
            <person name="Higashi K."/>
            <person name="Shibata D."/>
            <person name="Kamiya Y."/>
            <person name="Sato N."/>
            <person name="Nakamura Y."/>
            <person name="Tabata S."/>
            <person name="Ida S."/>
            <person name="Kurokawa K."/>
            <person name="Ohta H."/>
        </authorList>
    </citation>
    <scope>NUCLEOTIDE SEQUENCE [LARGE SCALE GENOMIC DNA]</scope>
    <source>
        <strain evidence="15 16">NIES-2285</strain>
    </source>
</reference>
<dbReference type="PANTHER" id="PTHR32523:SF8">
    <property type="entry name" value="DOLICHOL KINASE"/>
    <property type="match status" value="1"/>
</dbReference>
<dbReference type="GO" id="GO:0031969">
    <property type="term" value="C:chloroplast membrane"/>
    <property type="evidence" value="ECO:0007669"/>
    <property type="project" value="UniProtKB-SubCell"/>
</dbReference>
<gene>
    <name evidence="15" type="ORF">KFL_001700120</name>
</gene>
<evidence type="ECO:0000256" key="9">
    <source>
        <dbReference type="ARBA" id="ARBA00022989"/>
    </source>
</evidence>
<dbReference type="InterPro" id="IPR039606">
    <property type="entry name" value="Phytol/farnesol_kinase"/>
</dbReference>
<dbReference type="EC" id="2.7.1.182" evidence="12"/>
<comment type="pathway">
    <text evidence="11">Cofactor biosynthesis; tocopherol biosynthesis.</text>
</comment>
<evidence type="ECO:0000313" key="16">
    <source>
        <dbReference type="Proteomes" id="UP000054558"/>
    </source>
</evidence>
<evidence type="ECO:0000256" key="4">
    <source>
        <dbReference type="ARBA" id="ARBA00022640"/>
    </source>
</evidence>
<evidence type="ECO:0000313" key="15">
    <source>
        <dbReference type="EMBL" id="GAQ83957.1"/>
    </source>
</evidence>